<evidence type="ECO:0000313" key="3">
    <source>
        <dbReference type="Proteomes" id="UP000297716"/>
    </source>
</evidence>
<gene>
    <name evidence="2" type="ORF">E0Z10_g954</name>
</gene>
<feature type="domain" description="ABM" evidence="1">
    <location>
        <begin position="8"/>
        <end position="98"/>
    </location>
</feature>
<dbReference type="SUPFAM" id="SSF54909">
    <property type="entry name" value="Dimeric alpha+beta barrel"/>
    <property type="match status" value="1"/>
</dbReference>
<dbReference type="Gene3D" id="3.30.70.100">
    <property type="match status" value="1"/>
</dbReference>
<protein>
    <recommendedName>
        <fullName evidence="1">ABM domain-containing protein</fullName>
    </recommendedName>
</protein>
<name>A0A4Z0Z7W2_9PEZI</name>
<dbReference type="OrthoDB" id="4126315at2759"/>
<comment type="caution">
    <text evidence="2">The sequence shown here is derived from an EMBL/GenBank/DDBJ whole genome shotgun (WGS) entry which is preliminary data.</text>
</comment>
<sequence>MASNSTSISVHIKITIDPKHTEDFLEAFGPVSQKVLAEPLNTYFELFRDDHHPGVLKLVENWNATQDYMMKAQLEKEYYKEFHEVIKPMLLKPFEVEMYSSIPGMKFVNVKEGFYPDRSRGAAA</sequence>
<dbReference type="Proteomes" id="UP000297716">
    <property type="component" value="Unassembled WGS sequence"/>
</dbReference>
<reference evidence="2 3" key="1">
    <citation type="submission" date="2019-03" db="EMBL/GenBank/DDBJ databases">
        <title>Draft genome sequence of Xylaria hypoxylon DSM 108379, a ubiquitous saprotrophic-parasitic fungi on hardwood.</title>
        <authorList>
            <person name="Buettner E."/>
            <person name="Leonhardt S."/>
            <person name="Gebauer A.M."/>
            <person name="Liers C."/>
            <person name="Hofrichter M."/>
            <person name="Kellner H."/>
        </authorList>
    </citation>
    <scope>NUCLEOTIDE SEQUENCE [LARGE SCALE GENOMIC DNA]</scope>
    <source>
        <strain evidence="2 3">DSM 108379</strain>
    </source>
</reference>
<dbReference type="Pfam" id="PF03992">
    <property type="entry name" value="ABM"/>
    <property type="match status" value="1"/>
</dbReference>
<organism evidence="2 3">
    <name type="scientific">Xylaria hypoxylon</name>
    <dbReference type="NCBI Taxonomy" id="37992"/>
    <lineage>
        <taxon>Eukaryota</taxon>
        <taxon>Fungi</taxon>
        <taxon>Dikarya</taxon>
        <taxon>Ascomycota</taxon>
        <taxon>Pezizomycotina</taxon>
        <taxon>Sordariomycetes</taxon>
        <taxon>Xylariomycetidae</taxon>
        <taxon>Xylariales</taxon>
        <taxon>Xylariaceae</taxon>
        <taxon>Xylaria</taxon>
    </lineage>
</organism>
<keyword evidence="3" id="KW-1185">Reference proteome</keyword>
<dbReference type="AlphaFoldDB" id="A0A4Z0Z7W2"/>
<dbReference type="EMBL" id="SKBN01000009">
    <property type="protein sequence ID" value="TGJ87860.1"/>
    <property type="molecule type" value="Genomic_DNA"/>
</dbReference>
<proteinExistence type="predicted"/>
<evidence type="ECO:0000313" key="2">
    <source>
        <dbReference type="EMBL" id="TGJ87860.1"/>
    </source>
</evidence>
<dbReference type="InterPro" id="IPR011008">
    <property type="entry name" value="Dimeric_a/b-barrel"/>
</dbReference>
<evidence type="ECO:0000259" key="1">
    <source>
        <dbReference type="PROSITE" id="PS51725"/>
    </source>
</evidence>
<dbReference type="InterPro" id="IPR007138">
    <property type="entry name" value="ABM_dom"/>
</dbReference>
<dbReference type="PROSITE" id="PS51725">
    <property type="entry name" value="ABM"/>
    <property type="match status" value="1"/>
</dbReference>
<accession>A0A4Z0Z7W2</accession>